<sequence length="82" mass="9420">MMLKKRCQERVVSEKNGVWKEWCLERVVLGERKSGVGKGGVRENWCLERGMVSGKSDVRKGLPVEKRLLLGDCVEKEFVKEL</sequence>
<keyword evidence="2" id="KW-1185">Reference proteome</keyword>
<protein>
    <submittedName>
        <fullName evidence="1">2533_t:CDS:1</fullName>
    </submittedName>
</protein>
<name>A0A9N9J9U8_9GLOM</name>
<proteinExistence type="predicted"/>
<dbReference type="AlphaFoldDB" id="A0A9N9J9U8"/>
<comment type="caution">
    <text evidence="1">The sequence shown here is derived from an EMBL/GenBank/DDBJ whole genome shotgun (WGS) entry which is preliminary data.</text>
</comment>
<reference evidence="1" key="1">
    <citation type="submission" date="2021-06" db="EMBL/GenBank/DDBJ databases">
        <authorList>
            <person name="Kallberg Y."/>
            <person name="Tangrot J."/>
            <person name="Rosling A."/>
        </authorList>
    </citation>
    <scope>NUCLEOTIDE SEQUENCE</scope>
    <source>
        <strain evidence="1">MA453B</strain>
    </source>
</reference>
<accession>A0A9N9J9U8</accession>
<evidence type="ECO:0000313" key="2">
    <source>
        <dbReference type="Proteomes" id="UP000789405"/>
    </source>
</evidence>
<organism evidence="1 2">
    <name type="scientific">Dentiscutata erythropus</name>
    <dbReference type="NCBI Taxonomy" id="1348616"/>
    <lineage>
        <taxon>Eukaryota</taxon>
        <taxon>Fungi</taxon>
        <taxon>Fungi incertae sedis</taxon>
        <taxon>Mucoromycota</taxon>
        <taxon>Glomeromycotina</taxon>
        <taxon>Glomeromycetes</taxon>
        <taxon>Diversisporales</taxon>
        <taxon>Gigasporaceae</taxon>
        <taxon>Dentiscutata</taxon>
    </lineage>
</organism>
<dbReference type="Proteomes" id="UP000789405">
    <property type="component" value="Unassembled WGS sequence"/>
</dbReference>
<gene>
    <name evidence="1" type="ORF">DERYTH_LOCUS18755</name>
</gene>
<feature type="non-terminal residue" evidence="1">
    <location>
        <position position="82"/>
    </location>
</feature>
<evidence type="ECO:0000313" key="1">
    <source>
        <dbReference type="EMBL" id="CAG8771668.1"/>
    </source>
</evidence>
<dbReference type="EMBL" id="CAJVPY010019466">
    <property type="protein sequence ID" value="CAG8771668.1"/>
    <property type="molecule type" value="Genomic_DNA"/>
</dbReference>